<evidence type="ECO:0000313" key="3">
    <source>
        <dbReference type="Proteomes" id="UP000011524"/>
    </source>
</evidence>
<dbReference type="EMBL" id="AOLY01000045">
    <property type="protein sequence ID" value="EMA27136.1"/>
    <property type="molecule type" value="Genomic_DNA"/>
</dbReference>
<dbReference type="PATRIC" id="fig|1227453.3.peg.4029"/>
<protein>
    <submittedName>
        <fullName evidence="2">UDP-N-acetylglucosamine pyrophosphorylase</fullName>
    </submittedName>
</protein>
<dbReference type="PANTHER" id="PTHR43777">
    <property type="entry name" value="MOLYBDENUM COFACTOR CYTIDYLYLTRANSFERASE"/>
    <property type="match status" value="1"/>
</dbReference>
<dbReference type="AlphaFoldDB" id="M0L0R5"/>
<name>M0L0R5_HALJT</name>
<dbReference type="OrthoDB" id="28434at2157"/>
<comment type="caution">
    <text evidence="2">The sequence shown here is derived from an EMBL/GenBank/DDBJ whole genome shotgun (WGS) entry which is preliminary data.</text>
</comment>
<sequence>MNSQHRSRVGGVILAAGRSARYESGNKLLATIDGEAVVRQVAETACESSLSDVVAVLGYENVAVAEALDGLSLSFRHNDDYAAGQSTSVRHGVEFAHSADWDATLFLLGDMPFVRAETVEELLETYRTGTATIVVPEYEATRGNPVLFDRCHFDALASVSGDRGGREIIETAEKTAFVEVGDPGVHWDIDTEANLAEFADRRDGL</sequence>
<dbReference type="RefSeq" id="WP_004594919.1">
    <property type="nucleotide sequence ID" value="NZ_AOLY01000045.1"/>
</dbReference>
<dbReference type="Pfam" id="PF12804">
    <property type="entry name" value="NTP_transf_3"/>
    <property type="match status" value="1"/>
</dbReference>
<accession>M0L0R5</accession>
<dbReference type="STRING" id="1227453.C444_20491"/>
<dbReference type="SUPFAM" id="SSF53448">
    <property type="entry name" value="Nucleotide-diphospho-sugar transferases"/>
    <property type="match status" value="1"/>
</dbReference>
<evidence type="ECO:0000313" key="2">
    <source>
        <dbReference type="EMBL" id="EMA27136.1"/>
    </source>
</evidence>
<dbReference type="CDD" id="cd04182">
    <property type="entry name" value="GT_2_like_f"/>
    <property type="match status" value="1"/>
</dbReference>
<gene>
    <name evidence="2" type="ORF">C444_20491</name>
</gene>
<dbReference type="InterPro" id="IPR029044">
    <property type="entry name" value="Nucleotide-diphossugar_trans"/>
</dbReference>
<dbReference type="Proteomes" id="UP000011524">
    <property type="component" value="Unassembled WGS sequence"/>
</dbReference>
<proteinExistence type="predicted"/>
<reference evidence="2 3" key="1">
    <citation type="journal article" date="2014" name="PLoS Genet.">
        <title>Phylogenetically driven sequencing of extremely halophilic archaea reveals strategies for static and dynamic osmo-response.</title>
        <authorList>
            <person name="Becker E.A."/>
            <person name="Seitzer P.M."/>
            <person name="Tritt A."/>
            <person name="Larsen D."/>
            <person name="Krusor M."/>
            <person name="Yao A.I."/>
            <person name="Wu D."/>
            <person name="Madern D."/>
            <person name="Eisen J.A."/>
            <person name="Darling A.E."/>
            <person name="Facciotti M.T."/>
        </authorList>
    </citation>
    <scope>NUCLEOTIDE SEQUENCE [LARGE SCALE GENOMIC DNA]</scope>
    <source>
        <strain evidence="3">ATCC 49778 / DSM 6131 / JCM 7785 / NBRC 101032 / NCIMB 13157 / TR-1</strain>
    </source>
</reference>
<feature type="domain" description="MobA-like NTP transferase" evidence="1">
    <location>
        <begin position="11"/>
        <end position="172"/>
    </location>
</feature>
<organism evidence="2 3">
    <name type="scientific">Haloarcula japonica (strain ATCC 49778 / DSM 6131 / JCM 7785 / NBRC 101032 / NCIMB 13157 / TR-1)</name>
    <dbReference type="NCBI Taxonomy" id="1227453"/>
    <lineage>
        <taxon>Archaea</taxon>
        <taxon>Methanobacteriati</taxon>
        <taxon>Methanobacteriota</taxon>
        <taxon>Stenosarchaea group</taxon>
        <taxon>Halobacteria</taxon>
        <taxon>Halobacteriales</taxon>
        <taxon>Haloarculaceae</taxon>
        <taxon>Haloarcula</taxon>
    </lineage>
</organism>
<dbReference type="InterPro" id="IPR025877">
    <property type="entry name" value="MobA-like_NTP_Trfase"/>
</dbReference>
<keyword evidence="3" id="KW-1185">Reference proteome</keyword>
<dbReference type="eggNOG" id="arCOG01873">
    <property type="taxonomic scope" value="Archaea"/>
</dbReference>
<evidence type="ECO:0000259" key="1">
    <source>
        <dbReference type="Pfam" id="PF12804"/>
    </source>
</evidence>
<dbReference type="PANTHER" id="PTHR43777:SF1">
    <property type="entry name" value="MOLYBDENUM COFACTOR CYTIDYLYLTRANSFERASE"/>
    <property type="match status" value="1"/>
</dbReference>
<dbReference type="Gene3D" id="3.90.550.10">
    <property type="entry name" value="Spore Coat Polysaccharide Biosynthesis Protein SpsA, Chain A"/>
    <property type="match status" value="1"/>
</dbReference>
<dbReference type="GO" id="GO:0016779">
    <property type="term" value="F:nucleotidyltransferase activity"/>
    <property type="evidence" value="ECO:0007669"/>
    <property type="project" value="UniProtKB-ARBA"/>
</dbReference>